<comment type="caution">
    <text evidence="2">The sequence shown here is derived from an EMBL/GenBank/DDBJ whole genome shotgun (WGS) entry which is preliminary data.</text>
</comment>
<dbReference type="EMBL" id="JAWWNJ010000002">
    <property type="protein sequence ID" value="KAK7061209.1"/>
    <property type="molecule type" value="Genomic_DNA"/>
</dbReference>
<protein>
    <submittedName>
        <fullName evidence="2">RNA lariat debranching enzyme</fullName>
    </submittedName>
</protein>
<gene>
    <name evidence="2" type="ORF">R3P38DRAFT_2828148</name>
</gene>
<dbReference type="GO" id="GO:0008419">
    <property type="term" value="F:RNA lariat debranching enzyme activity"/>
    <property type="evidence" value="ECO:0007669"/>
    <property type="project" value="TreeGrafter"/>
</dbReference>
<dbReference type="InterPro" id="IPR029052">
    <property type="entry name" value="Metallo-depent_PP-like"/>
</dbReference>
<keyword evidence="3" id="KW-1185">Reference proteome</keyword>
<sequence>MRIAVVGCSHGALDDIYKAIHRVDADTKKSGQLPVELLLCCGDFQALRCNADLYTMKAPTKFRLMKDFHNYYAGRKMAPILTIVVGGNHEAMGHMWECFHGGWLAPNIYFLGYAGCVLVDGWLRVAGSSGIYKAEDYKKGYFERIPYIPSTLSSAYHTRQYGVERLLKLNDNGAKVDIFMSHDWPVGIERHGDTQALLRETPRLEMSIRSNTLGSKPLASILDKLKPMQWVSGHMHIRFTAEVHHKSDDSQSTKFLALSKPGAGREFLEVIEVPTPADRRPPNGTRSHTPELFFDPQWLAIVRAFAPFMPLEVKAPPLPSVEEANALIEEALQWVHQNIGTKPILEVQVFSQTAPPTRTSSGEDDKNVTPRSYTNPQTQAFCDMLGIQNHFAAGSLST</sequence>
<dbReference type="Pfam" id="PF05011">
    <property type="entry name" value="DBR1"/>
    <property type="match status" value="1"/>
</dbReference>
<dbReference type="Proteomes" id="UP001362999">
    <property type="component" value="Unassembled WGS sequence"/>
</dbReference>
<dbReference type="PANTHER" id="PTHR12849">
    <property type="entry name" value="RNA LARIAT DEBRANCHING ENZYME"/>
    <property type="match status" value="1"/>
</dbReference>
<evidence type="ECO:0000313" key="3">
    <source>
        <dbReference type="Proteomes" id="UP001362999"/>
    </source>
</evidence>
<evidence type="ECO:0000313" key="2">
    <source>
        <dbReference type="EMBL" id="KAK7061209.1"/>
    </source>
</evidence>
<dbReference type="InterPro" id="IPR007708">
    <property type="entry name" value="DBR1_C"/>
</dbReference>
<reference evidence="2 3" key="1">
    <citation type="journal article" date="2024" name="J Genomics">
        <title>Draft genome sequencing and assembly of Favolaschia claudopus CIRM-BRFM 2984 isolated from oak limbs.</title>
        <authorList>
            <person name="Navarro D."/>
            <person name="Drula E."/>
            <person name="Chaduli D."/>
            <person name="Cazenave R."/>
            <person name="Ahrendt S."/>
            <person name="Wang J."/>
            <person name="Lipzen A."/>
            <person name="Daum C."/>
            <person name="Barry K."/>
            <person name="Grigoriev I.V."/>
            <person name="Favel A."/>
            <person name="Rosso M.N."/>
            <person name="Martin F."/>
        </authorList>
    </citation>
    <scope>NUCLEOTIDE SEQUENCE [LARGE SCALE GENOMIC DNA]</scope>
    <source>
        <strain evidence="2 3">CIRM-BRFM 2984</strain>
    </source>
</reference>
<organism evidence="2 3">
    <name type="scientific">Favolaschia claudopus</name>
    <dbReference type="NCBI Taxonomy" id="2862362"/>
    <lineage>
        <taxon>Eukaryota</taxon>
        <taxon>Fungi</taxon>
        <taxon>Dikarya</taxon>
        <taxon>Basidiomycota</taxon>
        <taxon>Agaricomycotina</taxon>
        <taxon>Agaricomycetes</taxon>
        <taxon>Agaricomycetidae</taxon>
        <taxon>Agaricales</taxon>
        <taxon>Marasmiineae</taxon>
        <taxon>Mycenaceae</taxon>
        <taxon>Favolaschia</taxon>
    </lineage>
</organism>
<dbReference type="InterPro" id="IPR004843">
    <property type="entry name" value="Calcineurin-like_PHP"/>
</dbReference>
<dbReference type="GO" id="GO:0005634">
    <property type="term" value="C:nucleus"/>
    <property type="evidence" value="ECO:0007669"/>
    <property type="project" value="TreeGrafter"/>
</dbReference>
<dbReference type="GO" id="GO:0000398">
    <property type="term" value="P:mRNA splicing, via spliceosome"/>
    <property type="evidence" value="ECO:0007669"/>
    <property type="project" value="TreeGrafter"/>
</dbReference>
<feature type="domain" description="Lariat debranching enzyme C-terminal" evidence="1">
    <location>
        <begin position="243"/>
        <end position="391"/>
    </location>
</feature>
<name>A0AAW0E6Z9_9AGAR</name>
<dbReference type="SMART" id="SM01124">
    <property type="entry name" value="DBR1"/>
    <property type="match status" value="1"/>
</dbReference>
<dbReference type="SUPFAM" id="SSF56300">
    <property type="entry name" value="Metallo-dependent phosphatases"/>
    <property type="match status" value="1"/>
</dbReference>
<proteinExistence type="predicted"/>
<dbReference type="Pfam" id="PF00149">
    <property type="entry name" value="Metallophos"/>
    <property type="match status" value="1"/>
</dbReference>
<dbReference type="PANTHER" id="PTHR12849:SF0">
    <property type="entry name" value="LARIAT DEBRANCHING ENZYME"/>
    <property type="match status" value="1"/>
</dbReference>
<accession>A0AAW0E6Z9</accession>
<evidence type="ECO:0000259" key="1">
    <source>
        <dbReference type="SMART" id="SM01124"/>
    </source>
</evidence>
<dbReference type="AlphaFoldDB" id="A0AAW0E6Z9"/>